<dbReference type="AlphaFoldDB" id="A0A1H8AL73"/>
<proteinExistence type="inferred from homology"/>
<dbReference type="EMBL" id="FOCG01000001">
    <property type="protein sequence ID" value="SEM70519.1"/>
    <property type="molecule type" value="Genomic_DNA"/>
</dbReference>
<dbReference type="Pfam" id="PF00491">
    <property type="entry name" value="Arginase"/>
    <property type="match status" value="1"/>
</dbReference>
<organism evidence="6 7">
    <name type="scientific">Hydrogenoanaerobacterium saccharovorans</name>
    <dbReference type="NCBI Taxonomy" id="474960"/>
    <lineage>
        <taxon>Bacteria</taxon>
        <taxon>Bacillati</taxon>
        <taxon>Bacillota</taxon>
        <taxon>Clostridia</taxon>
        <taxon>Eubacteriales</taxon>
        <taxon>Oscillospiraceae</taxon>
        <taxon>Hydrogenoanaerobacterium</taxon>
    </lineage>
</organism>
<dbReference type="PANTHER" id="PTHR11358:SF26">
    <property type="entry name" value="GUANIDINO ACID HYDROLASE, MITOCHONDRIAL"/>
    <property type="match status" value="1"/>
</dbReference>
<accession>A0A1H8AL73</accession>
<feature type="binding site" evidence="4">
    <location>
        <position position="136"/>
    </location>
    <ligand>
        <name>Mn(2+)</name>
        <dbReference type="ChEBI" id="CHEBI:29035"/>
        <label>1</label>
    </ligand>
</feature>
<keyword evidence="3 5" id="KW-0378">Hydrolase</keyword>
<dbReference type="PIRSF" id="PIRSF036979">
    <property type="entry name" value="Arginase"/>
    <property type="match status" value="1"/>
</dbReference>
<dbReference type="SUPFAM" id="SSF52768">
    <property type="entry name" value="Arginase/deacetylase"/>
    <property type="match status" value="1"/>
</dbReference>
<keyword evidence="2 4" id="KW-0479">Metal-binding</keyword>
<comment type="similarity">
    <text evidence="1">Belongs to the arginase family. Agmatinase subfamily.</text>
</comment>
<dbReference type="GO" id="GO:0046872">
    <property type="term" value="F:metal ion binding"/>
    <property type="evidence" value="ECO:0007669"/>
    <property type="project" value="UniProtKB-KW"/>
</dbReference>
<dbReference type="PROSITE" id="PS51409">
    <property type="entry name" value="ARGINASE_2"/>
    <property type="match status" value="1"/>
</dbReference>
<keyword evidence="7" id="KW-1185">Reference proteome</keyword>
<dbReference type="GO" id="GO:0033389">
    <property type="term" value="P:putrescine biosynthetic process from arginine, via agmatine"/>
    <property type="evidence" value="ECO:0007669"/>
    <property type="project" value="TreeGrafter"/>
</dbReference>
<evidence type="ECO:0000256" key="4">
    <source>
        <dbReference type="PIRSR" id="PIRSR036979-1"/>
    </source>
</evidence>
<gene>
    <name evidence="6" type="ORF">SAMN05216180_1358</name>
</gene>
<feature type="binding site" evidence="4">
    <location>
        <position position="134"/>
    </location>
    <ligand>
        <name>Mn(2+)</name>
        <dbReference type="ChEBI" id="CHEBI:29035"/>
        <label>1</label>
    </ligand>
</feature>
<dbReference type="PRINTS" id="PR00116">
    <property type="entry name" value="ARGINASE"/>
</dbReference>
<feature type="binding site" evidence="4">
    <location>
        <position position="213"/>
    </location>
    <ligand>
        <name>Mn(2+)</name>
        <dbReference type="ChEBI" id="CHEBI:29035"/>
        <label>1</label>
    </ligand>
</feature>
<dbReference type="NCBIfam" id="TIGR01230">
    <property type="entry name" value="agmatinase"/>
    <property type="match status" value="1"/>
</dbReference>
<evidence type="ECO:0000313" key="6">
    <source>
        <dbReference type="EMBL" id="SEM70519.1"/>
    </source>
</evidence>
<evidence type="ECO:0000313" key="7">
    <source>
        <dbReference type="Proteomes" id="UP000199158"/>
    </source>
</evidence>
<dbReference type="InterPro" id="IPR023696">
    <property type="entry name" value="Ureohydrolase_dom_sf"/>
</dbReference>
<evidence type="ECO:0000256" key="5">
    <source>
        <dbReference type="RuleBase" id="RU003684"/>
    </source>
</evidence>
<dbReference type="GO" id="GO:0008783">
    <property type="term" value="F:agmatinase activity"/>
    <property type="evidence" value="ECO:0007669"/>
    <property type="project" value="TreeGrafter"/>
</dbReference>
<sequence>MLNRNVETFIGCDKEYDESKLVLFGAPFDSTTSFRPGTRFASKVMRSESFGLETYSPYQDLDLEDTAVFDGGDLELCFGDTQKALKEIETFAKQILDDNKLPVMIGGEHLVTLGAVRAVFQKYPNLHILHFDAHADLREDYLGATLSHATVLHRVWDLVGDNKIFQFGIRSGEKSEFLWAKDHVCMQKFNFNGLHDVVKQLEGKPVYFTLDLDVLDPSIFPGTGTPEAGGVSFMQLIDAIQTISKLQIVGCDINELSPVYDQSGVSTAVANKVLRELILSIDNNLK</sequence>
<dbReference type="InterPro" id="IPR005925">
    <property type="entry name" value="Agmatinase-rel"/>
</dbReference>
<evidence type="ECO:0000256" key="3">
    <source>
        <dbReference type="ARBA" id="ARBA00022801"/>
    </source>
</evidence>
<evidence type="ECO:0000256" key="1">
    <source>
        <dbReference type="ARBA" id="ARBA00009227"/>
    </source>
</evidence>
<feature type="binding site" evidence="4">
    <location>
        <position position="211"/>
    </location>
    <ligand>
        <name>Mn(2+)</name>
        <dbReference type="ChEBI" id="CHEBI:29035"/>
        <label>1</label>
    </ligand>
</feature>
<protein>
    <submittedName>
        <fullName evidence="6">Agmatinase</fullName>
    </submittedName>
</protein>
<evidence type="ECO:0000256" key="2">
    <source>
        <dbReference type="ARBA" id="ARBA00022723"/>
    </source>
</evidence>
<dbReference type="Proteomes" id="UP000199158">
    <property type="component" value="Unassembled WGS sequence"/>
</dbReference>
<dbReference type="Gene3D" id="3.40.800.10">
    <property type="entry name" value="Ureohydrolase domain"/>
    <property type="match status" value="1"/>
</dbReference>
<dbReference type="InterPro" id="IPR006035">
    <property type="entry name" value="Ureohydrolase"/>
</dbReference>
<dbReference type="PROSITE" id="PS01053">
    <property type="entry name" value="ARGINASE_1"/>
    <property type="match status" value="1"/>
</dbReference>
<dbReference type="InterPro" id="IPR020855">
    <property type="entry name" value="Ureohydrolase_Mn_BS"/>
</dbReference>
<keyword evidence="4" id="KW-0464">Manganese</keyword>
<reference evidence="6 7" key="1">
    <citation type="submission" date="2016-10" db="EMBL/GenBank/DDBJ databases">
        <authorList>
            <person name="de Groot N.N."/>
        </authorList>
    </citation>
    <scope>NUCLEOTIDE SEQUENCE [LARGE SCALE GENOMIC DNA]</scope>
    <source>
        <strain evidence="6 7">CGMCC 1.5070</strain>
    </source>
</reference>
<feature type="binding site" evidence="4">
    <location>
        <position position="132"/>
    </location>
    <ligand>
        <name>Mn(2+)</name>
        <dbReference type="ChEBI" id="CHEBI:29035"/>
        <label>1</label>
    </ligand>
</feature>
<dbReference type="CDD" id="cd11593">
    <property type="entry name" value="Agmatinase-like_2"/>
    <property type="match status" value="1"/>
</dbReference>
<dbReference type="STRING" id="474960.SAMN05216180_1358"/>
<dbReference type="PANTHER" id="PTHR11358">
    <property type="entry name" value="ARGINASE/AGMATINASE"/>
    <property type="match status" value="1"/>
</dbReference>
<dbReference type="RefSeq" id="WP_162840826.1">
    <property type="nucleotide sequence ID" value="NZ_FOCG01000001.1"/>
</dbReference>
<name>A0A1H8AL73_9FIRM</name>
<feature type="binding site" evidence="4">
    <location>
        <position position="109"/>
    </location>
    <ligand>
        <name>Mn(2+)</name>
        <dbReference type="ChEBI" id="CHEBI:29035"/>
        <label>1</label>
    </ligand>
</feature>
<comment type="cofactor">
    <cofactor evidence="4">
        <name>Mn(2+)</name>
        <dbReference type="ChEBI" id="CHEBI:29035"/>
    </cofactor>
    <text evidence="4">Binds 2 manganese ions per subunit.</text>
</comment>